<evidence type="ECO:0000256" key="1">
    <source>
        <dbReference type="SAM" id="Phobius"/>
    </source>
</evidence>
<dbReference type="KEGG" id="flt:Sv326_1192"/>
<accession>A0A7D5XQB1</accession>
<organism evidence="2 3">
    <name type="scientific">Fermentimicrarchaeum limneticum</name>
    <dbReference type="NCBI Taxonomy" id="2795018"/>
    <lineage>
        <taxon>Archaea</taxon>
        <taxon>Candidatus Micrarchaeota</taxon>
        <taxon>Candidatus Fermentimicrarchaeales</taxon>
        <taxon>Candidatus Fermentimicrarchaeaceae</taxon>
        <taxon>Candidatus Fermentimicrarchaeum</taxon>
    </lineage>
</organism>
<evidence type="ECO:0000313" key="2">
    <source>
        <dbReference type="EMBL" id="QLJ53367.1"/>
    </source>
</evidence>
<dbReference type="Proteomes" id="UP000510821">
    <property type="component" value="Chromosome"/>
</dbReference>
<name>A0A7D5XQB1_FERL1</name>
<keyword evidence="1" id="KW-1133">Transmembrane helix</keyword>
<proteinExistence type="predicted"/>
<keyword evidence="1" id="KW-0472">Membrane</keyword>
<feature type="transmembrane region" description="Helical" evidence="1">
    <location>
        <begin position="12"/>
        <end position="29"/>
    </location>
</feature>
<evidence type="ECO:0000313" key="3">
    <source>
        <dbReference type="Proteomes" id="UP000510821"/>
    </source>
</evidence>
<dbReference type="EMBL" id="CP058998">
    <property type="protein sequence ID" value="QLJ53367.1"/>
    <property type="molecule type" value="Genomic_DNA"/>
</dbReference>
<reference evidence="3" key="1">
    <citation type="submission" date="2020-07" db="EMBL/GenBank/DDBJ databases">
        <title>Metabolic diversity and evolutionary history of the archaeal phylum ###Micrarchaeota### uncovered from a freshwater lake metagenome.</title>
        <authorList>
            <person name="Kadnikov V.V."/>
            <person name="Savvichev A.S."/>
            <person name="Mardanov A.V."/>
            <person name="Beletsky A.V."/>
            <person name="Chupakov A.V."/>
            <person name="Kokryatskaya N.M."/>
            <person name="Pimenov N.V."/>
            <person name="Ravin N.V."/>
        </authorList>
    </citation>
    <scope>NUCLEOTIDE SEQUENCE [LARGE SCALE GENOMIC DNA]</scope>
</reference>
<sequence>MRRKGQGATELLVLLAMIAIVGLVIYASSQTTLAESRKALLLSQARATVNDLAAASSEVYSEGVGAKRRVYIIIPEGSDSARVYVNNTIINVGIRIDSTVTDINTKTTMRVVQGADFPTTSGSYWVPVTAKEGYVLIGSSFLDISPTSVSVEMLPSNSTSTGIRFTNLGPASLNVSLSVQWTHNGTVDMSLNTTNFILASSGDAVTNYALVSFQTNANTPLQLYSGKIAVSTNTTESAEIPLSVDVVGTQVPTGVSYVVIETFKNSSYATQTTNFTLPVNAIITGSDWTPGAVSIDIKDPSSTSVSGYPTQVTANSSGGFSHLWNPAGATPGQYTVVANQSTTNSTTFNITVCS</sequence>
<protein>
    <submittedName>
        <fullName evidence="2">Uncharacterized protein</fullName>
    </submittedName>
</protein>
<keyword evidence="1" id="KW-0812">Transmembrane</keyword>
<gene>
    <name evidence="2" type="ORF">Sv326_1192</name>
</gene>
<dbReference type="AlphaFoldDB" id="A0A7D5XQB1"/>